<dbReference type="EMBL" id="GBRH01250170">
    <property type="protein sequence ID" value="JAD47725.1"/>
    <property type="molecule type" value="Transcribed_RNA"/>
</dbReference>
<accession>A0A0A9AFM4</accession>
<evidence type="ECO:0000256" key="1">
    <source>
        <dbReference type="SAM" id="Phobius"/>
    </source>
</evidence>
<organism evidence="2">
    <name type="scientific">Arundo donax</name>
    <name type="common">Giant reed</name>
    <name type="synonym">Donax arundinaceus</name>
    <dbReference type="NCBI Taxonomy" id="35708"/>
    <lineage>
        <taxon>Eukaryota</taxon>
        <taxon>Viridiplantae</taxon>
        <taxon>Streptophyta</taxon>
        <taxon>Embryophyta</taxon>
        <taxon>Tracheophyta</taxon>
        <taxon>Spermatophyta</taxon>
        <taxon>Magnoliopsida</taxon>
        <taxon>Liliopsida</taxon>
        <taxon>Poales</taxon>
        <taxon>Poaceae</taxon>
        <taxon>PACMAD clade</taxon>
        <taxon>Arundinoideae</taxon>
        <taxon>Arundineae</taxon>
        <taxon>Arundo</taxon>
    </lineage>
</organism>
<reference evidence="2" key="1">
    <citation type="submission" date="2014-09" db="EMBL/GenBank/DDBJ databases">
        <authorList>
            <person name="Magalhaes I.L.F."/>
            <person name="Oliveira U."/>
            <person name="Santos F.R."/>
            <person name="Vidigal T.H.D.A."/>
            <person name="Brescovit A.D."/>
            <person name="Santos A.J."/>
        </authorList>
    </citation>
    <scope>NUCLEOTIDE SEQUENCE</scope>
    <source>
        <tissue evidence="2">Shoot tissue taken approximately 20 cm above the soil surface</tissue>
    </source>
</reference>
<keyword evidence="1" id="KW-0472">Membrane</keyword>
<feature type="transmembrane region" description="Helical" evidence="1">
    <location>
        <begin position="13"/>
        <end position="31"/>
    </location>
</feature>
<sequence>MTLYQSELGAIDFSSVYVLCLLLLCVLMVLYSDTFA</sequence>
<proteinExistence type="predicted"/>
<protein>
    <submittedName>
        <fullName evidence="2">Uncharacterized protein</fullName>
    </submittedName>
</protein>
<name>A0A0A9AFM4_ARUDO</name>
<evidence type="ECO:0000313" key="2">
    <source>
        <dbReference type="EMBL" id="JAD47725.1"/>
    </source>
</evidence>
<reference evidence="2" key="2">
    <citation type="journal article" date="2015" name="Data Brief">
        <title>Shoot transcriptome of the giant reed, Arundo donax.</title>
        <authorList>
            <person name="Barrero R.A."/>
            <person name="Guerrero F.D."/>
            <person name="Moolhuijzen P."/>
            <person name="Goolsby J.A."/>
            <person name="Tidwell J."/>
            <person name="Bellgard S.E."/>
            <person name="Bellgard M.I."/>
        </authorList>
    </citation>
    <scope>NUCLEOTIDE SEQUENCE</scope>
    <source>
        <tissue evidence="2">Shoot tissue taken approximately 20 cm above the soil surface</tissue>
    </source>
</reference>
<keyword evidence="1" id="KW-0812">Transmembrane</keyword>
<dbReference type="AlphaFoldDB" id="A0A0A9AFM4"/>
<keyword evidence="1" id="KW-1133">Transmembrane helix</keyword>